<evidence type="ECO:0000256" key="1">
    <source>
        <dbReference type="SAM" id="MobiDB-lite"/>
    </source>
</evidence>
<feature type="compositionally biased region" description="Low complexity" evidence="1">
    <location>
        <begin position="372"/>
        <end position="387"/>
    </location>
</feature>
<feature type="region of interest" description="Disordered" evidence="1">
    <location>
        <begin position="492"/>
        <end position="513"/>
    </location>
</feature>
<feature type="compositionally biased region" description="Low complexity" evidence="1">
    <location>
        <begin position="700"/>
        <end position="710"/>
    </location>
</feature>
<comment type="caution">
    <text evidence="2">The sequence shown here is derived from an EMBL/GenBank/DDBJ whole genome shotgun (WGS) entry which is preliminary data.</text>
</comment>
<dbReference type="EMBL" id="BEGY01000001">
    <property type="protein sequence ID" value="GAX72926.1"/>
    <property type="molecule type" value="Genomic_DNA"/>
</dbReference>
<sequence>MSHGAVGAVAVRHSRRDGSAEPSSELALSFEVHGSSPSGGQSKQRRIQESMQGALPGRDPKESHRIIGGKPSPVYVLEGEGVGHLMGPTFRQPSTSSNSDLKLKLFRVRPEARRAVTMTNSNVIFSAIGSTPNAPGSSSPLHNRPLSAAHAQPHEEGSASMRLRPGSAPLTHSPAVARTQDAATVGERVAIVRPLSGSRKQQQVRSPHSGDPRRSPPAATSSSPLNALQPTSRTASSPRPGTPASSSVVPSRTVRRSLSYSTADVSSGNSVGVADALGRFFGNVTSGRSKVLGLGGSAAYINPTSGALTADPPSIFHRRSKSLVVGSVSGVQPEATRTLTPQPPPDNPPPSTSLASVSPNPPILSRTRSLPSRSGYGRSSVISGSSSAAWHPSDEVAHKKPAAVTPTNEIVYAPRDISSKAEASIAVRVLGSEPLHASSQSIRKAAAGVSQDMTPYSIAPQSSRENSPALANEGPSLIAKASASVCSQRLPKDVTTDAAENPELEHSPSTGCTKLIGLDITPPSINEQLSHSSPSCSDELLNLSCEATQAAAEETIGRPFITNHGTSSKAFSNSSPGANNSDLAMEENLVKGKVEVKVPGLQELETILSPSSPIDNNQPLRVEPSSLQPHISPVAITTAPNLTLQTSSPSPVKSVVLSPVPRLRINTTSVQDTLARLDSLSPSPTASSRMAAAAWSGPVTSPTASPSKSSKGGGLRGNLTVDVPCSLRNSLEGIVSIDMPSCGMGAHARMRSTTRTQGLRSSRESLSVQASGEILNLDLFMQPPHTPHTSTEAMSGLLQECQQLLEDIEIGNEWLESLVEGQRSYWRATRSHDGDTLA</sequence>
<feature type="compositionally biased region" description="Polar residues" evidence="1">
    <location>
        <begin position="225"/>
        <end position="239"/>
    </location>
</feature>
<dbReference type="AlphaFoldDB" id="A0A250WQE7"/>
<organism evidence="2 3">
    <name type="scientific">Chlamydomonas eustigma</name>
    <dbReference type="NCBI Taxonomy" id="1157962"/>
    <lineage>
        <taxon>Eukaryota</taxon>
        <taxon>Viridiplantae</taxon>
        <taxon>Chlorophyta</taxon>
        <taxon>core chlorophytes</taxon>
        <taxon>Chlorophyceae</taxon>
        <taxon>CS clade</taxon>
        <taxon>Chlamydomonadales</taxon>
        <taxon>Chlamydomonadaceae</taxon>
        <taxon>Chlamydomonas</taxon>
    </lineage>
</organism>
<feature type="region of interest" description="Disordered" evidence="1">
    <location>
        <begin position="326"/>
        <end position="402"/>
    </location>
</feature>
<name>A0A250WQE7_9CHLO</name>
<feature type="region of interest" description="Disordered" evidence="1">
    <location>
        <begin position="680"/>
        <end position="716"/>
    </location>
</feature>
<reference evidence="2 3" key="1">
    <citation type="submission" date="2017-08" db="EMBL/GenBank/DDBJ databases">
        <title>Acidophilic green algal genome provides insights into adaptation to an acidic environment.</title>
        <authorList>
            <person name="Hirooka S."/>
            <person name="Hirose Y."/>
            <person name="Kanesaki Y."/>
            <person name="Higuchi S."/>
            <person name="Fujiwara T."/>
            <person name="Onuma R."/>
            <person name="Era A."/>
            <person name="Ohbayashi R."/>
            <person name="Uzuka A."/>
            <person name="Nozaki H."/>
            <person name="Yoshikawa H."/>
            <person name="Miyagishima S.Y."/>
        </authorList>
    </citation>
    <scope>NUCLEOTIDE SEQUENCE [LARGE SCALE GENOMIC DNA]</scope>
    <source>
        <strain evidence="2 3">NIES-2499</strain>
    </source>
</reference>
<gene>
    <name evidence="2" type="ORF">CEUSTIGMA_g381.t1</name>
</gene>
<dbReference type="Proteomes" id="UP000232323">
    <property type="component" value="Unassembled WGS sequence"/>
</dbReference>
<protein>
    <submittedName>
        <fullName evidence="2">Uncharacterized protein</fullName>
    </submittedName>
</protein>
<feature type="compositionally biased region" description="Pro residues" evidence="1">
    <location>
        <begin position="341"/>
        <end position="351"/>
    </location>
</feature>
<feature type="region of interest" description="Disordered" evidence="1">
    <location>
        <begin position="132"/>
        <end position="253"/>
    </location>
</feature>
<accession>A0A250WQE7</accession>
<feature type="compositionally biased region" description="Polar residues" evidence="1">
    <location>
        <begin position="132"/>
        <end position="141"/>
    </location>
</feature>
<proteinExistence type="predicted"/>
<feature type="region of interest" description="Disordered" evidence="1">
    <location>
        <begin position="1"/>
        <end position="70"/>
    </location>
</feature>
<evidence type="ECO:0000313" key="2">
    <source>
        <dbReference type="EMBL" id="GAX72926.1"/>
    </source>
</evidence>
<evidence type="ECO:0000313" key="3">
    <source>
        <dbReference type="Proteomes" id="UP000232323"/>
    </source>
</evidence>
<keyword evidence="3" id="KW-1185">Reference proteome</keyword>